<evidence type="ECO:0000313" key="2">
    <source>
        <dbReference type="Proteomes" id="UP000184267"/>
    </source>
</evidence>
<comment type="caution">
    <text evidence="1">The sequence shown here is derived from an EMBL/GenBank/DDBJ whole genome shotgun (WGS) entry which is preliminary data.</text>
</comment>
<name>A0A1M2V7S2_TRAPU</name>
<gene>
    <name evidence="1" type="ORF">TRAPUB_5763</name>
</gene>
<keyword evidence="2" id="KW-1185">Reference proteome</keyword>
<dbReference type="Proteomes" id="UP000184267">
    <property type="component" value="Unassembled WGS sequence"/>
</dbReference>
<organism evidence="1 2">
    <name type="scientific">Trametes pubescens</name>
    <name type="common">White-rot fungus</name>
    <dbReference type="NCBI Taxonomy" id="154538"/>
    <lineage>
        <taxon>Eukaryota</taxon>
        <taxon>Fungi</taxon>
        <taxon>Dikarya</taxon>
        <taxon>Basidiomycota</taxon>
        <taxon>Agaricomycotina</taxon>
        <taxon>Agaricomycetes</taxon>
        <taxon>Polyporales</taxon>
        <taxon>Polyporaceae</taxon>
        <taxon>Trametes</taxon>
    </lineage>
</organism>
<dbReference type="AlphaFoldDB" id="A0A1M2V7S2"/>
<sequence>MISDAGVDEPSALLEFSGQGLASPLAEDYALAAFHYCAAASPLGADGCTVAGCGVWRRWALQRGRADRVFHARSCK</sequence>
<reference evidence="1 2" key="1">
    <citation type="submission" date="2016-10" db="EMBL/GenBank/DDBJ databases">
        <title>Genome sequence of the basidiomycete white-rot fungus Trametes pubescens.</title>
        <authorList>
            <person name="Makela M.R."/>
            <person name="Granchi Z."/>
            <person name="Peng M."/>
            <person name="De Vries R.P."/>
            <person name="Grigoriev I."/>
            <person name="Riley R."/>
            <person name="Hilden K."/>
        </authorList>
    </citation>
    <scope>NUCLEOTIDE SEQUENCE [LARGE SCALE GENOMIC DNA]</scope>
    <source>
        <strain evidence="1 2">FBCC735</strain>
    </source>
</reference>
<dbReference type="EMBL" id="MNAD01001604">
    <property type="protein sequence ID" value="OJT03587.1"/>
    <property type="molecule type" value="Genomic_DNA"/>
</dbReference>
<proteinExistence type="predicted"/>
<accession>A0A1M2V7S2</accession>
<evidence type="ECO:0000313" key="1">
    <source>
        <dbReference type="EMBL" id="OJT03587.1"/>
    </source>
</evidence>
<protein>
    <submittedName>
        <fullName evidence="1">Uncharacterized protein</fullName>
    </submittedName>
</protein>